<accession>A0A0W0I5F7</accession>
<feature type="compositionally biased region" description="Basic and acidic residues" evidence="1">
    <location>
        <begin position="1"/>
        <end position="11"/>
    </location>
</feature>
<reference evidence="3 4" key="1">
    <citation type="submission" date="2015-09" db="EMBL/GenBank/DDBJ databases">
        <title>Genome sequence of ICMP 11288.</title>
        <authorList>
            <person name="Visnovsky S."/>
            <person name="Lu A."/>
            <person name="Panda P."/>
            <person name="Pitman A."/>
        </authorList>
    </citation>
    <scope>NUCLEOTIDE SEQUENCE [LARGE SCALE GENOMIC DNA]</scope>
    <source>
        <strain evidence="3 4">ICMP 11288</strain>
    </source>
</reference>
<feature type="domain" description="DUF4329" evidence="2">
    <location>
        <begin position="33"/>
        <end position="165"/>
    </location>
</feature>
<evidence type="ECO:0000259" key="2">
    <source>
        <dbReference type="Pfam" id="PF14220"/>
    </source>
</evidence>
<feature type="region of interest" description="Disordered" evidence="1">
    <location>
        <begin position="1"/>
        <end position="20"/>
    </location>
</feature>
<dbReference type="InterPro" id="IPR025479">
    <property type="entry name" value="DUF4329"/>
</dbReference>
<evidence type="ECO:0000313" key="3">
    <source>
        <dbReference type="EMBL" id="KTB68358.1"/>
    </source>
</evidence>
<protein>
    <recommendedName>
        <fullName evidence="2">DUF4329 domain-containing protein</fullName>
    </recommendedName>
</protein>
<dbReference type="EMBL" id="LKEF01000002">
    <property type="protein sequence ID" value="KTB68358.1"/>
    <property type="molecule type" value="Genomic_DNA"/>
</dbReference>
<proteinExistence type="predicted"/>
<dbReference type="RefSeq" id="WP_058419498.1">
    <property type="nucleotide sequence ID" value="NZ_LKEF01000002.1"/>
</dbReference>
<organism evidence="3 4">
    <name type="scientific">Pseudomonas fluorescens ICMP 11288</name>
    <dbReference type="NCBI Taxonomy" id="1198309"/>
    <lineage>
        <taxon>Bacteria</taxon>
        <taxon>Pseudomonadati</taxon>
        <taxon>Pseudomonadota</taxon>
        <taxon>Gammaproteobacteria</taxon>
        <taxon>Pseudomonadales</taxon>
        <taxon>Pseudomonadaceae</taxon>
        <taxon>Pseudomonas</taxon>
    </lineage>
</organism>
<dbReference type="Proteomes" id="UP000054197">
    <property type="component" value="Unassembled WGS sequence"/>
</dbReference>
<name>A0A0W0I5F7_PSEFL</name>
<comment type="caution">
    <text evidence="3">The sequence shown here is derived from an EMBL/GenBank/DDBJ whole genome shotgun (WGS) entry which is preliminary data.</text>
</comment>
<dbReference type="Pfam" id="PF14220">
    <property type="entry name" value="DUF4329"/>
    <property type="match status" value="1"/>
</dbReference>
<sequence>MTIDLSREERAASSNRGAASLPAVSPGFINEADAAYWAHKKIGTRRDKEYGGVILRKYTGRYHATEPVPGKGMQFDLREVLAVGADGLFEQPKGYTCVASYHSHPADHELTQKANPDFDRKTVKAFLSFFSDSDFWHGVNNRDFFPAAYLSGPDGSLIRYASSGSNEERSFALWIKAGRPRNNKVALFGPFSTFVKKLSTLGTLSLIVPTALWGGSAGDVPADWVVFQPFSSGAPTPQPLFTGIFTEVQAAINVCEPVAAPARQIGIVIKAQGEGRAEYAVSQPEPAQMRGWLAGDTLPPLPPGWALHGMYVDSSPVPEPYPLIQAWLYQRFMSPLDLATHIVAYRRFAKALPVASAGSLYIRTSDAAVLRYGFSGSDAESQLFAQAADGSVTDNGTQALLQAGTLLPQAFVKQVAEAGQLSVERTSDIWDKKGAVDKMWRPFSKIPEPQLSPAFITADDAACWAHEVIGERRDLEYGGVILKRGHRYYATHPIPDRRAVFEHGLLLARDSDGKFIAPDDYSAEAFYHSHPTTNIAQAKINYPDNSDDQLLLRANFYSRPDLRFSFRNRAFAKAHYLSGPDDVLLKYVSNGSALERAYDQELRGVEDKTSSGFESKVIWKLAEAGELSVVVPHPVWGGVRGRIFKGWRIRTPATAQPQQPFFTGAYSKPEHAVMRALSLAGPGDTGAKFGFVLKHTREDIYAATQAVPKSEPLFSPVDLFPKRRDGGLRLPSQFRLEAIYFSSWYETHEIAARETWLASAFFTPSQVVAATRQARATLAIQNPARGLTLYMQASDSALLAFKVPEATATSELVQESSAGELHDNGAQAGLLDGTLSPRAYVRRVITATDLSVVQAGGLWRQVGTVDNHLLVSYYTATLSRSFLSARDAAVYAHEQIGNWRSGHYGGYILKGEDGRFVITEPVSSAANPFAFTLFFPRDGKGPLIPPEPYVLHARYGSHTALSMVSPAWVERRGWTHDEAQINLQVFSDDEMYSIIPAGRVAYLSGASDCLLEYTPNHSPQEQVLLANIGPHAGDNSLGKRLDNGQIRPADWVRRLAEAGDLKIIQGNPLWGQRSVVYNDWTPNYSYAPRSGPPDYTTYGAVFASADEAAGNLHGRVHARNFAQAACFAFILKHKDKEQYIASEVVGVVSENKLFNLNSLFELKPEGGYQLPDGFILHGLFRSQQWSRTGQNTSNAWLTLFFVTPIVLFSALYAATRSGQSNLPVYFSTLDGALLRYEPPLLDVKSGGPADTLLTLAQQALDSGEQTPQSFLGAWALKGMLHVVRTSQFWDKKGPVTPAWTSYATLMPRRLSPYFANVDDAARYAASRVNNGYHRRFAGVILRLGNGLFVSTEPLPLPPQGLALHWIYPDRAADLALYPENSTIVARYRSLMDQEAPLLLSVTQKAIYQTMIPTAVLSNLLHREAHLNREYVFGPSGSILSYHLSGSAEEERLKTRLAPLNKVKGDYADNSIEQQLRSGTLTPQDFITEVVKAGHLSVIKGDRVWGPPRKLAGDFLVNISPTHPGDIRAVFMDAPCSPIFTRAADAVRYAQRLWTPQTEVAFGYVLKSTNKPFYKATLALVRDDFADFKQVFIDGQLPQGYVFDGLYLCASTEAIAGSNDEMARSFFPPQYIARALNVVTYARNGSVPTLYLLCSDGAMLTYAFPKAAPLYPWTSKAHIERTQLLDGSLTVRDYVRRLAGAGTLYIRVTSEVWGKKERVTEHWQPNKAPYAFADDPHFHSFCGPLFAYSDDAARYAQGLVAPFKGKQYLGAVLVPGQTPGYVALDPVEDQGTGSTRTLELLFWADHAGFDVPPENTLSTYKIAAVQAFYKAIASTSSFEPIDKELLANFVSKDDLYGYVSVAKVNAPDAQCCYLSCRGGALLKYVPAFSASEERLLAPGMAPVPRVFVARLRTLGKLSVLVTDAFWRVAGPLGEEWSEVEPEPEAFWYERQRDEL</sequence>
<evidence type="ECO:0000313" key="4">
    <source>
        <dbReference type="Proteomes" id="UP000054197"/>
    </source>
</evidence>
<gene>
    <name evidence="3" type="ORF">AO063_01225</name>
</gene>
<evidence type="ECO:0000256" key="1">
    <source>
        <dbReference type="SAM" id="MobiDB-lite"/>
    </source>
</evidence>